<evidence type="ECO:0000256" key="5">
    <source>
        <dbReference type="ARBA" id="ARBA00023136"/>
    </source>
</evidence>
<gene>
    <name evidence="13" type="primary">MTC6</name>
    <name evidence="13" type="ORF">KQ657_002163</name>
</gene>
<evidence type="ECO:0000256" key="11">
    <source>
        <dbReference type="SAM" id="SignalP"/>
    </source>
</evidence>
<dbReference type="InterPro" id="IPR051008">
    <property type="entry name" value="Telomere_Capping_Maintenance"/>
</dbReference>
<evidence type="ECO:0000313" key="14">
    <source>
        <dbReference type="Proteomes" id="UP000790833"/>
    </source>
</evidence>
<evidence type="ECO:0000256" key="3">
    <source>
        <dbReference type="ARBA" id="ARBA00022729"/>
    </source>
</evidence>
<dbReference type="Proteomes" id="UP000790833">
    <property type="component" value="Unassembled WGS sequence"/>
</dbReference>
<keyword evidence="6" id="KW-0325">Glycoprotein</keyword>
<comment type="subcellular location">
    <subcellularLocation>
        <location evidence="1">Membrane</location>
        <topology evidence="1">Single-pass type I membrane protein</topology>
    </subcellularLocation>
</comment>
<dbReference type="RefSeq" id="XP_043051323.1">
    <property type="nucleotide sequence ID" value="XM_043192935.1"/>
</dbReference>
<accession>A0A9P7VCV4</accession>
<name>A0A9P7VCV4_9ASCO</name>
<comment type="caution">
    <text evidence="13">The sequence shown here is derived from an EMBL/GenBank/DDBJ whole genome shotgun (WGS) entry which is preliminary data.</text>
</comment>
<evidence type="ECO:0000313" key="13">
    <source>
        <dbReference type="EMBL" id="KAG7195778.1"/>
    </source>
</evidence>
<evidence type="ECO:0000256" key="2">
    <source>
        <dbReference type="ARBA" id="ARBA00022692"/>
    </source>
</evidence>
<feature type="chain" id="PRO_5040373793" description="Maintenance of telomere capping protein 6" evidence="11">
    <location>
        <begin position="16"/>
        <end position="566"/>
    </location>
</feature>
<feature type="signal peptide" evidence="11">
    <location>
        <begin position="1"/>
        <end position="15"/>
    </location>
</feature>
<keyword evidence="4 10" id="KW-1133">Transmembrane helix</keyword>
<dbReference type="GeneID" id="66115537"/>
<evidence type="ECO:0000256" key="6">
    <source>
        <dbReference type="ARBA" id="ARBA00023180"/>
    </source>
</evidence>
<reference evidence="13" key="1">
    <citation type="submission" date="2021-03" db="EMBL/GenBank/DDBJ databases">
        <authorList>
            <person name="Palmer J.M."/>
        </authorList>
    </citation>
    <scope>NUCLEOTIDE SEQUENCE</scope>
    <source>
        <strain evidence="13">ARV_011</strain>
    </source>
</reference>
<evidence type="ECO:0000256" key="1">
    <source>
        <dbReference type="ARBA" id="ARBA00004479"/>
    </source>
</evidence>
<comment type="similarity">
    <text evidence="8">Belongs to the MTC6 family.</text>
</comment>
<protein>
    <recommendedName>
        <fullName evidence="9">Maintenance of telomere capping protein 6</fullName>
    </recommendedName>
</protein>
<sequence>MTPWILLFLLVPAYTLENWPSLSSILTVVQRSHRDVSKDVPNDQIGTFGVSLGTQLFARKDYSPDALVDFRNLLNVGTQTLMVDLYWNGATQIWQLCPAPYPANTTYTDDTIRLEWKGKTYNCDPSLTMALMVKSMVSYFGDTNNVLLVNIINLIINLKEIDFSTSNNGTVASKGDLSKYIPQTGSINTYGNSTLVDTFAEFGTLAFTPLDQDIFNGLRDDSFYNISGTSTPSVYYLAWLDLNRVAVRIAGNEVKDNWYSYNITETDKSVIFFPENPNAMMVASVTNETVLNECTTLLNNMGNIQTSQLVDMATKQHFKFILDDDTDSFNNDSYTRFISCGYSPILNAKEYSISNFTTGEDVRSQDLGAIINNFLARTFLLTELTDVDDEESMKAATRCVVFVSDLLSKVANCYNQYPYACQNISNPVDWFIGDDEREYFDAYSDACPEGYQFSVPHLLVELISMRNEIHKKNISYPVWVDINDITVNLCFVSGGPYANCPYQETVSKQKLVGLIAPSFVVGAVILVLMFLERFFRTNPIQTRRKTYWRRRVLEFNKLHEYEGVPS</sequence>
<dbReference type="Pfam" id="PF25506">
    <property type="entry name" value="TIM-barrel_MTC6"/>
    <property type="match status" value="1"/>
</dbReference>
<dbReference type="EMBL" id="JAHMUF010000002">
    <property type="protein sequence ID" value="KAG7195778.1"/>
    <property type="molecule type" value="Genomic_DNA"/>
</dbReference>
<feature type="domain" description="MTC6 partial TIM-barrel" evidence="12">
    <location>
        <begin position="20"/>
        <end position="357"/>
    </location>
</feature>
<dbReference type="AlphaFoldDB" id="A0A9P7VCV4"/>
<comment type="function">
    <text evidence="7">May be involved in telomere capping.</text>
</comment>
<keyword evidence="14" id="KW-1185">Reference proteome</keyword>
<dbReference type="PANTHER" id="PTHR35518">
    <property type="entry name" value="MAINTENANCE OF TELOMOERE CAPPING"/>
    <property type="match status" value="1"/>
</dbReference>
<keyword evidence="2 10" id="KW-0812">Transmembrane</keyword>
<proteinExistence type="inferred from homology"/>
<keyword evidence="3 11" id="KW-0732">Signal</keyword>
<keyword evidence="5 10" id="KW-0472">Membrane</keyword>
<evidence type="ECO:0000256" key="4">
    <source>
        <dbReference type="ARBA" id="ARBA00022989"/>
    </source>
</evidence>
<feature type="transmembrane region" description="Helical" evidence="10">
    <location>
        <begin position="511"/>
        <end position="535"/>
    </location>
</feature>
<organism evidence="13 14">
    <name type="scientific">Scheffersomyces spartinae</name>
    <dbReference type="NCBI Taxonomy" id="45513"/>
    <lineage>
        <taxon>Eukaryota</taxon>
        <taxon>Fungi</taxon>
        <taxon>Dikarya</taxon>
        <taxon>Ascomycota</taxon>
        <taxon>Saccharomycotina</taxon>
        <taxon>Pichiomycetes</taxon>
        <taxon>Debaryomycetaceae</taxon>
        <taxon>Scheffersomyces</taxon>
    </lineage>
</organism>
<dbReference type="OrthoDB" id="5573651at2759"/>
<dbReference type="PANTHER" id="PTHR35518:SF2">
    <property type="entry name" value="MAINTENANCE OF TELOMERE CAPPING PROTEIN 6"/>
    <property type="match status" value="1"/>
</dbReference>
<evidence type="ECO:0000256" key="9">
    <source>
        <dbReference type="ARBA" id="ARBA00039865"/>
    </source>
</evidence>
<evidence type="ECO:0000259" key="12">
    <source>
        <dbReference type="Pfam" id="PF25506"/>
    </source>
</evidence>
<evidence type="ECO:0000256" key="7">
    <source>
        <dbReference type="ARBA" id="ARBA00037703"/>
    </source>
</evidence>
<evidence type="ECO:0000256" key="8">
    <source>
        <dbReference type="ARBA" id="ARBA00038159"/>
    </source>
</evidence>
<dbReference type="GO" id="GO:0016020">
    <property type="term" value="C:membrane"/>
    <property type="evidence" value="ECO:0007669"/>
    <property type="project" value="UniProtKB-SubCell"/>
</dbReference>
<evidence type="ECO:0000256" key="10">
    <source>
        <dbReference type="SAM" id="Phobius"/>
    </source>
</evidence>
<dbReference type="InterPro" id="IPR057530">
    <property type="entry name" value="TIM-barrel_MTC6"/>
</dbReference>